<sequence length="74" mass="8066">MTADSPEKIAIFIRTLRATGSVTDAARAAGTTRKTAYDLYGREDAGYFRAAWDEGYGASLLNALICLHRPARKT</sequence>
<evidence type="ECO:0000313" key="1">
    <source>
        <dbReference type="EMBL" id="TXC62922.1"/>
    </source>
</evidence>
<proteinExistence type="predicted"/>
<comment type="caution">
    <text evidence="1">The sequence shown here is derived from an EMBL/GenBank/DDBJ whole genome shotgun (WGS) entry which is preliminary data.</text>
</comment>
<keyword evidence="2" id="KW-1185">Reference proteome</keyword>
<name>A0A5C6TR41_9SPHN</name>
<dbReference type="EMBL" id="VOQQ01000001">
    <property type="protein sequence ID" value="TXC62922.1"/>
    <property type="molecule type" value="Genomic_DNA"/>
</dbReference>
<dbReference type="Proteomes" id="UP000321249">
    <property type="component" value="Unassembled WGS sequence"/>
</dbReference>
<gene>
    <name evidence="1" type="ORF">FRZ32_04105</name>
</gene>
<organism evidence="1 2">
    <name type="scientific">Allosphingosinicella ginsenosidimutans</name>
    <dbReference type="NCBI Taxonomy" id="1176539"/>
    <lineage>
        <taxon>Bacteria</taxon>
        <taxon>Pseudomonadati</taxon>
        <taxon>Pseudomonadota</taxon>
        <taxon>Alphaproteobacteria</taxon>
        <taxon>Sphingomonadales</taxon>
        <taxon>Sphingomonadaceae</taxon>
        <taxon>Allosphingosinicella</taxon>
    </lineage>
</organism>
<reference evidence="1 2" key="1">
    <citation type="journal article" date="2015" name="J. Microbiol.">
        <title>Sphingosinicella ginsenosidimutans sp. nov., with ginsenoside converting activity.</title>
        <authorList>
            <person name="Kim J.K."/>
            <person name="Kang M.S."/>
            <person name="Park S.C."/>
            <person name="Kim K.M."/>
            <person name="Choi K."/>
            <person name="Yoon M.H."/>
            <person name="Im W.T."/>
        </authorList>
    </citation>
    <scope>NUCLEOTIDE SEQUENCE [LARGE SCALE GENOMIC DNA]</scope>
    <source>
        <strain evidence="1 2">BS-11</strain>
    </source>
</reference>
<dbReference type="AlphaFoldDB" id="A0A5C6TR41"/>
<accession>A0A5C6TR41</accession>
<evidence type="ECO:0000313" key="2">
    <source>
        <dbReference type="Proteomes" id="UP000321249"/>
    </source>
</evidence>
<protein>
    <submittedName>
        <fullName evidence="1">Uncharacterized protein</fullName>
    </submittedName>
</protein>
<dbReference type="RefSeq" id="WP_147042309.1">
    <property type="nucleotide sequence ID" value="NZ_BAABIR010000002.1"/>
</dbReference>